<keyword evidence="7" id="KW-1185">Reference proteome</keyword>
<dbReference type="RefSeq" id="WP_039315284.1">
    <property type="nucleotide sequence ID" value="NZ_CP006905.1"/>
</dbReference>
<comment type="function">
    <text evidence="2">May play the central regulatory role in sporulation. It may be an element of the effector pathway responsible for the activation of sporulation genes in response to nutritional stress. Spo0A may act in concert with spo0H (a sigma factor) to control the expression of some genes that are critical to the sporulation process.</text>
</comment>
<evidence type="ECO:0000256" key="2">
    <source>
        <dbReference type="ARBA" id="ARBA00024867"/>
    </source>
</evidence>
<evidence type="ECO:0000313" key="7">
    <source>
        <dbReference type="Proteomes" id="UP000030635"/>
    </source>
</evidence>
<sequence>MIKIGICDDDKNIIQKIKDYISEYKGDKCTIESYNSGEELIENKKKFDVIFLDIDMEGIDGIETGKKIRDYDKNVKIIYVTSFTDYVNLAFKVHAFLYLNKPIQKEEIHNALDEVISYKDNSEEKELIEFKTEEGVIRIEPNEIYYFEYINRKVNIKTKDKIYKIKEKITDTANAMSKYGFVMPHKSFTVNLFYVKSIKGYDIFMMDGSVIPLSQKKSVEFRERLNMFLENCI</sequence>
<dbReference type="AlphaFoldDB" id="A0A0A7FVC2"/>
<dbReference type="InterPro" id="IPR011006">
    <property type="entry name" value="CheY-like_superfamily"/>
</dbReference>
<dbReference type="InterPro" id="IPR007492">
    <property type="entry name" value="LytTR_DNA-bd_dom"/>
</dbReference>
<organism evidence="6 7">
    <name type="scientific">Clostridium baratii str. Sullivan</name>
    <dbReference type="NCBI Taxonomy" id="1415775"/>
    <lineage>
        <taxon>Bacteria</taxon>
        <taxon>Bacillati</taxon>
        <taxon>Bacillota</taxon>
        <taxon>Clostridia</taxon>
        <taxon>Eubacteriales</taxon>
        <taxon>Clostridiaceae</taxon>
        <taxon>Clostridium</taxon>
    </lineage>
</organism>
<dbReference type="eggNOG" id="COG3279">
    <property type="taxonomic scope" value="Bacteria"/>
</dbReference>
<dbReference type="STRING" id="1561.NPD11_632"/>
<evidence type="ECO:0000313" key="6">
    <source>
        <dbReference type="EMBL" id="AIY83572.1"/>
    </source>
</evidence>
<dbReference type="SMART" id="SM00850">
    <property type="entry name" value="LytTR"/>
    <property type="match status" value="1"/>
</dbReference>
<dbReference type="Pfam" id="PF04397">
    <property type="entry name" value="LytTR"/>
    <property type="match status" value="1"/>
</dbReference>
<feature type="domain" description="Response regulatory" evidence="4">
    <location>
        <begin position="3"/>
        <end position="116"/>
    </location>
</feature>
<evidence type="ECO:0000259" key="4">
    <source>
        <dbReference type="PROSITE" id="PS50110"/>
    </source>
</evidence>
<dbReference type="GO" id="GO:0000156">
    <property type="term" value="F:phosphorelay response regulator activity"/>
    <property type="evidence" value="ECO:0007669"/>
    <property type="project" value="InterPro"/>
</dbReference>
<dbReference type="Gene3D" id="2.40.50.1020">
    <property type="entry name" value="LytTr DNA-binding domain"/>
    <property type="match status" value="1"/>
</dbReference>
<name>A0A0A7FVC2_9CLOT</name>
<proteinExistence type="predicted"/>
<protein>
    <recommendedName>
        <fullName evidence="1">Stage 0 sporulation protein A homolog</fullName>
    </recommendedName>
</protein>
<feature type="domain" description="HTH LytTR-type" evidence="5">
    <location>
        <begin position="128"/>
        <end position="227"/>
    </location>
</feature>
<dbReference type="PANTHER" id="PTHR37299:SF1">
    <property type="entry name" value="STAGE 0 SPORULATION PROTEIN A HOMOLOG"/>
    <property type="match status" value="1"/>
</dbReference>
<dbReference type="InterPro" id="IPR001789">
    <property type="entry name" value="Sig_transdc_resp-reg_receiver"/>
</dbReference>
<feature type="modified residue" description="4-aspartylphosphate" evidence="3">
    <location>
        <position position="53"/>
    </location>
</feature>
<accession>A0A0A7FVC2</accession>
<dbReference type="PANTHER" id="PTHR37299">
    <property type="entry name" value="TRANSCRIPTIONAL REGULATOR-RELATED"/>
    <property type="match status" value="1"/>
</dbReference>
<dbReference type="GO" id="GO:0003677">
    <property type="term" value="F:DNA binding"/>
    <property type="evidence" value="ECO:0007669"/>
    <property type="project" value="InterPro"/>
</dbReference>
<dbReference type="KEGG" id="cbv:U729_2390"/>
<dbReference type="PROSITE" id="PS50930">
    <property type="entry name" value="HTH_LYTTR"/>
    <property type="match status" value="1"/>
</dbReference>
<dbReference type="PROSITE" id="PS50110">
    <property type="entry name" value="RESPONSE_REGULATORY"/>
    <property type="match status" value="1"/>
</dbReference>
<dbReference type="InterPro" id="IPR046947">
    <property type="entry name" value="LytR-like"/>
</dbReference>
<keyword evidence="3" id="KW-0597">Phosphoprotein</keyword>
<dbReference type="Gene3D" id="3.40.50.2300">
    <property type="match status" value="1"/>
</dbReference>
<dbReference type="EMBL" id="CP006905">
    <property type="protein sequence ID" value="AIY83572.1"/>
    <property type="molecule type" value="Genomic_DNA"/>
</dbReference>
<evidence type="ECO:0000256" key="1">
    <source>
        <dbReference type="ARBA" id="ARBA00018672"/>
    </source>
</evidence>
<dbReference type="HOGENOM" id="CLU_000445_14_2_9"/>
<evidence type="ECO:0000256" key="3">
    <source>
        <dbReference type="PROSITE-ProRule" id="PRU00169"/>
    </source>
</evidence>
<dbReference type="OrthoDB" id="9802383at2"/>
<evidence type="ECO:0000259" key="5">
    <source>
        <dbReference type="PROSITE" id="PS50930"/>
    </source>
</evidence>
<dbReference type="Proteomes" id="UP000030635">
    <property type="component" value="Chromosome"/>
</dbReference>
<dbReference type="SMART" id="SM00448">
    <property type="entry name" value="REC"/>
    <property type="match status" value="1"/>
</dbReference>
<gene>
    <name evidence="6" type="ORF">U729_2390</name>
</gene>
<dbReference type="SUPFAM" id="SSF52172">
    <property type="entry name" value="CheY-like"/>
    <property type="match status" value="1"/>
</dbReference>
<reference evidence="6 7" key="1">
    <citation type="journal article" date="2015" name="Infect. Genet. Evol.">
        <title>Genomic sequences of six botulinum neurotoxin-producing strains representing three clostridial species illustrate the mobility and diversity of botulinum neurotoxin genes.</title>
        <authorList>
            <person name="Smith T.J."/>
            <person name="Hill K.K."/>
            <person name="Xie G."/>
            <person name="Foley B.T."/>
            <person name="Williamson C.H."/>
            <person name="Foster J.T."/>
            <person name="Johnson S.L."/>
            <person name="Chertkov O."/>
            <person name="Teshima H."/>
            <person name="Gibbons H.S."/>
            <person name="Johnsky L.A."/>
            <person name="Karavis M.A."/>
            <person name="Smith L.A."/>
        </authorList>
    </citation>
    <scope>NUCLEOTIDE SEQUENCE [LARGE SCALE GENOMIC DNA]</scope>
    <source>
        <strain evidence="6">Sullivan</strain>
    </source>
</reference>
<dbReference type="Pfam" id="PF00072">
    <property type="entry name" value="Response_reg"/>
    <property type="match status" value="1"/>
</dbReference>